<dbReference type="EMBL" id="CP060696">
    <property type="protein sequence ID" value="QNO19147.1"/>
    <property type="molecule type" value="Genomic_DNA"/>
</dbReference>
<accession>A0A7G9WKD5</accession>
<dbReference type="KEGG" id="caml:H6X83_05955"/>
<dbReference type="PROSITE" id="PS51257">
    <property type="entry name" value="PROKAR_LIPOPROTEIN"/>
    <property type="match status" value="1"/>
</dbReference>
<feature type="compositionally biased region" description="Low complexity" evidence="1">
    <location>
        <begin position="30"/>
        <end position="58"/>
    </location>
</feature>
<protein>
    <submittedName>
        <fullName evidence="3">DUF4854 domain-containing protein</fullName>
    </submittedName>
</protein>
<dbReference type="RefSeq" id="WP_212508216.1">
    <property type="nucleotide sequence ID" value="NZ_CP060696.1"/>
</dbReference>
<proteinExistence type="predicted"/>
<feature type="region of interest" description="Disordered" evidence="1">
    <location>
        <begin position="27"/>
        <end position="77"/>
    </location>
</feature>
<evidence type="ECO:0000256" key="1">
    <source>
        <dbReference type="SAM" id="MobiDB-lite"/>
    </source>
</evidence>
<reference evidence="3 4" key="1">
    <citation type="submission" date="2020-08" db="EMBL/GenBank/DDBJ databases">
        <authorList>
            <person name="Ren C."/>
            <person name="Gu Y."/>
            <person name="Xu Y."/>
        </authorList>
    </citation>
    <scope>NUCLEOTIDE SEQUENCE [LARGE SCALE GENOMIC DNA]</scope>
    <source>
        <strain evidence="3 4">LBM18003</strain>
    </source>
</reference>
<evidence type="ECO:0000313" key="3">
    <source>
        <dbReference type="EMBL" id="QNO19147.1"/>
    </source>
</evidence>
<sequence>MKKLLKNIALAAVAAAMVLSMTACGGTAPSASAAVSSSSTASVSSAESSQAESSSAADSSEDQENSEDTSAADTSSKFASLEEYVNSPEMQSQLSTLTASMAKQGLDIKVTGEGNKLIYTYTFTKAQKVDAKALSAALEKQSSTFENIASSLKLAANVENPVVVVRYLNADGSELVSREFKAA</sequence>
<keyword evidence="2" id="KW-0732">Signal</keyword>
<feature type="signal peptide" evidence="2">
    <location>
        <begin position="1"/>
        <end position="25"/>
    </location>
</feature>
<dbReference type="Proteomes" id="UP000516046">
    <property type="component" value="Chromosome"/>
</dbReference>
<dbReference type="Pfam" id="PF16146">
    <property type="entry name" value="DUF4854"/>
    <property type="match status" value="1"/>
</dbReference>
<dbReference type="AlphaFoldDB" id="A0A7G9WKD5"/>
<evidence type="ECO:0000313" key="4">
    <source>
        <dbReference type="Proteomes" id="UP000516046"/>
    </source>
</evidence>
<evidence type="ECO:0000256" key="2">
    <source>
        <dbReference type="SAM" id="SignalP"/>
    </source>
</evidence>
<name>A0A7G9WKD5_9FIRM</name>
<organism evidence="3 4">
    <name type="scientific">Caproicibacterium amylolyticum</name>
    <dbReference type="NCBI Taxonomy" id="2766537"/>
    <lineage>
        <taxon>Bacteria</taxon>
        <taxon>Bacillati</taxon>
        <taxon>Bacillota</taxon>
        <taxon>Clostridia</taxon>
        <taxon>Eubacteriales</taxon>
        <taxon>Oscillospiraceae</taxon>
        <taxon>Caproicibacterium</taxon>
    </lineage>
</organism>
<gene>
    <name evidence="3" type="ORF">H6X83_05955</name>
</gene>
<feature type="chain" id="PRO_5039673914" evidence="2">
    <location>
        <begin position="26"/>
        <end position="183"/>
    </location>
</feature>
<dbReference type="InterPro" id="IPR032327">
    <property type="entry name" value="DUF4854"/>
</dbReference>
<keyword evidence="4" id="KW-1185">Reference proteome</keyword>